<evidence type="ECO:0000256" key="2">
    <source>
        <dbReference type="ARBA" id="ARBA00023125"/>
    </source>
</evidence>
<dbReference type="InterPro" id="IPR012318">
    <property type="entry name" value="HTH_CRP"/>
</dbReference>
<evidence type="ECO:0000259" key="4">
    <source>
        <dbReference type="PROSITE" id="PS50042"/>
    </source>
</evidence>
<evidence type="ECO:0000256" key="1">
    <source>
        <dbReference type="ARBA" id="ARBA00023015"/>
    </source>
</evidence>
<evidence type="ECO:0000313" key="7">
    <source>
        <dbReference type="Proteomes" id="UP001428817"/>
    </source>
</evidence>
<dbReference type="SUPFAM" id="SSF51206">
    <property type="entry name" value="cAMP-binding domain-like"/>
    <property type="match status" value="1"/>
</dbReference>
<dbReference type="CDD" id="cd00038">
    <property type="entry name" value="CAP_ED"/>
    <property type="match status" value="1"/>
</dbReference>
<dbReference type="Proteomes" id="UP001428817">
    <property type="component" value="Unassembled WGS sequence"/>
</dbReference>
<sequence>MDADARAEFLAGCPLLRGVPPADLLRLAEAAQLRRYRRGQLLFSEGDAGDSLLVVVSGSLKAFSPNAEGGELLLTVIERYQSVGELSVVDGGARSASVSALSDATVLRVPRETILAVAAHSTALSRALLDALASLIRRLTGSAADLAFLDIPRRVAKFVLTRVNGEGRPAARLTQADMAAAIGASRQSLNAALQDFQRRGWITVRPGEIELRDAEALRRFVGG</sequence>
<keyword evidence="7" id="KW-1185">Reference proteome</keyword>
<dbReference type="PROSITE" id="PS50042">
    <property type="entry name" value="CNMP_BINDING_3"/>
    <property type="match status" value="1"/>
</dbReference>
<dbReference type="InterPro" id="IPR036390">
    <property type="entry name" value="WH_DNA-bd_sf"/>
</dbReference>
<reference evidence="7" key="1">
    <citation type="journal article" date="2019" name="Int. J. Syst. Evol. Microbiol.">
        <title>The Global Catalogue of Microorganisms (GCM) 10K type strain sequencing project: providing services to taxonomists for standard genome sequencing and annotation.</title>
        <authorList>
            <consortium name="The Broad Institute Genomics Platform"/>
            <consortium name="The Broad Institute Genome Sequencing Center for Infectious Disease"/>
            <person name="Wu L."/>
            <person name="Ma J."/>
        </authorList>
    </citation>
    <scope>NUCLEOTIDE SEQUENCE [LARGE SCALE GENOMIC DNA]</scope>
    <source>
        <strain evidence="7">JCM 18303</strain>
    </source>
</reference>
<protein>
    <submittedName>
        <fullName evidence="6">Crp/Fnr family transcriptional regulator</fullName>
    </submittedName>
</protein>
<dbReference type="SMART" id="SM00100">
    <property type="entry name" value="cNMP"/>
    <property type="match status" value="1"/>
</dbReference>
<keyword evidence="1" id="KW-0805">Transcription regulation</keyword>
<dbReference type="Pfam" id="PF13545">
    <property type="entry name" value="HTH_Crp_2"/>
    <property type="match status" value="1"/>
</dbReference>
<organism evidence="6 7">
    <name type="scientific">Pseudonocardia eucalypti</name>
    <dbReference type="NCBI Taxonomy" id="648755"/>
    <lineage>
        <taxon>Bacteria</taxon>
        <taxon>Bacillati</taxon>
        <taxon>Actinomycetota</taxon>
        <taxon>Actinomycetes</taxon>
        <taxon>Pseudonocardiales</taxon>
        <taxon>Pseudonocardiaceae</taxon>
        <taxon>Pseudonocardia</taxon>
    </lineage>
</organism>
<dbReference type="PROSITE" id="PS51063">
    <property type="entry name" value="HTH_CRP_2"/>
    <property type="match status" value="1"/>
</dbReference>
<name>A0ABP9RGS6_9PSEU</name>
<dbReference type="Pfam" id="PF00027">
    <property type="entry name" value="cNMP_binding"/>
    <property type="match status" value="1"/>
</dbReference>
<dbReference type="InterPro" id="IPR018490">
    <property type="entry name" value="cNMP-bd_dom_sf"/>
</dbReference>
<dbReference type="InterPro" id="IPR018488">
    <property type="entry name" value="cNMP-bd_CS"/>
</dbReference>
<dbReference type="SMART" id="SM00419">
    <property type="entry name" value="HTH_CRP"/>
    <property type="match status" value="1"/>
</dbReference>
<accession>A0ABP9RGS6</accession>
<proteinExistence type="predicted"/>
<keyword evidence="2" id="KW-0238">DNA-binding</keyword>
<evidence type="ECO:0000259" key="5">
    <source>
        <dbReference type="PROSITE" id="PS51063"/>
    </source>
</evidence>
<dbReference type="RefSeq" id="WP_185065790.1">
    <property type="nucleotide sequence ID" value="NZ_BAABJP010000068.1"/>
</dbReference>
<dbReference type="EMBL" id="BAABJP010000068">
    <property type="protein sequence ID" value="GAA5176457.1"/>
    <property type="molecule type" value="Genomic_DNA"/>
</dbReference>
<feature type="domain" description="Cyclic nucleotide-binding" evidence="4">
    <location>
        <begin position="15"/>
        <end position="135"/>
    </location>
</feature>
<keyword evidence="3" id="KW-0804">Transcription</keyword>
<dbReference type="PANTHER" id="PTHR24567">
    <property type="entry name" value="CRP FAMILY TRANSCRIPTIONAL REGULATORY PROTEIN"/>
    <property type="match status" value="1"/>
</dbReference>
<dbReference type="InterPro" id="IPR014710">
    <property type="entry name" value="RmlC-like_jellyroll"/>
</dbReference>
<dbReference type="PANTHER" id="PTHR24567:SF74">
    <property type="entry name" value="HTH-TYPE TRANSCRIPTIONAL REGULATOR ARCR"/>
    <property type="match status" value="1"/>
</dbReference>
<dbReference type="PROSITE" id="PS00889">
    <property type="entry name" value="CNMP_BINDING_2"/>
    <property type="match status" value="1"/>
</dbReference>
<comment type="caution">
    <text evidence="6">The sequence shown here is derived from an EMBL/GenBank/DDBJ whole genome shotgun (WGS) entry which is preliminary data.</text>
</comment>
<feature type="domain" description="HTH crp-type" evidence="5">
    <location>
        <begin position="149"/>
        <end position="215"/>
    </location>
</feature>
<dbReference type="Gene3D" id="1.10.10.10">
    <property type="entry name" value="Winged helix-like DNA-binding domain superfamily/Winged helix DNA-binding domain"/>
    <property type="match status" value="1"/>
</dbReference>
<dbReference type="SUPFAM" id="SSF46785">
    <property type="entry name" value="Winged helix' DNA-binding domain"/>
    <property type="match status" value="1"/>
</dbReference>
<evidence type="ECO:0000313" key="6">
    <source>
        <dbReference type="EMBL" id="GAA5176457.1"/>
    </source>
</evidence>
<dbReference type="InterPro" id="IPR036388">
    <property type="entry name" value="WH-like_DNA-bd_sf"/>
</dbReference>
<evidence type="ECO:0000256" key="3">
    <source>
        <dbReference type="ARBA" id="ARBA00023163"/>
    </source>
</evidence>
<dbReference type="InterPro" id="IPR050397">
    <property type="entry name" value="Env_Response_Regulators"/>
</dbReference>
<gene>
    <name evidence="6" type="ORF">GCM10023321_84890</name>
</gene>
<dbReference type="Gene3D" id="2.60.120.10">
    <property type="entry name" value="Jelly Rolls"/>
    <property type="match status" value="1"/>
</dbReference>
<dbReference type="InterPro" id="IPR000595">
    <property type="entry name" value="cNMP-bd_dom"/>
</dbReference>